<keyword evidence="5" id="KW-1185">Reference proteome</keyword>
<evidence type="ECO:0000313" key="4">
    <source>
        <dbReference type="EMBL" id="MBA2890899.1"/>
    </source>
</evidence>
<accession>A0A7W0CGU4</accession>
<dbReference type="PROSITE" id="PS00818">
    <property type="entry name" value="DPS_1"/>
    <property type="match status" value="1"/>
</dbReference>
<dbReference type="GO" id="GO:0003677">
    <property type="term" value="F:DNA binding"/>
    <property type="evidence" value="ECO:0007669"/>
    <property type="project" value="UniProtKB-KW"/>
</dbReference>
<comment type="similarity">
    <text evidence="1 2">Belongs to the Dps family.</text>
</comment>
<dbReference type="AlphaFoldDB" id="A0A7W0CGU4"/>
<gene>
    <name evidence="4" type="ORF">HNR30_002240</name>
</gene>
<keyword evidence="4" id="KW-0238">DNA-binding</keyword>
<dbReference type="PANTHER" id="PTHR42932">
    <property type="entry name" value="GENERAL STRESS PROTEIN 20U"/>
    <property type="match status" value="1"/>
</dbReference>
<dbReference type="Proteomes" id="UP000530928">
    <property type="component" value="Unassembled WGS sequence"/>
</dbReference>
<evidence type="ECO:0000256" key="2">
    <source>
        <dbReference type="RuleBase" id="RU003875"/>
    </source>
</evidence>
<reference evidence="4 5" key="1">
    <citation type="submission" date="2020-07" db="EMBL/GenBank/DDBJ databases">
        <title>Genomic Encyclopedia of Type Strains, Phase IV (KMG-IV): sequencing the most valuable type-strain genomes for metagenomic binning, comparative biology and taxonomic classification.</title>
        <authorList>
            <person name="Goeker M."/>
        </authorList>
    </citation>
    <scope>NUCLEOTIDE SEQUENCE [LARGE SCALE GENOMIC DNA]</scope>
    <source>
        <strain evidence="4 5">DSM 45533</strain>
    </source>
</reference>
<dbReference type="PRINTS" id="PR01346">
    <property type="entry name" value="HELNAPAPROT"/>
</dbReference>
<organism evidence="4 5">
    <name type="scientific">Nonomuraea soli</name>
    <dbReference type="NCBI Taxonomy" id="1032476"/>
    <lineage>
        <taxon>Bacteria</taxon>
        <taxon>Bacillati</taxon>
        <taxon>Actinomycetota</taxon>
        <taxon>Actinomycetes</taxon>
        <taxon>Streptosporangiales</taxon>
        <taxon>Streptosporangiaceae</taxon>
        <taxon>Nonomuraea</taxon>
    </lineage>
</organism>
<proteinExistence type="inferred from homology"/>
<evidence type="ECO:0000259" key="3">
    <source>
        <dbReference type="Pfam" id="PF00210"/>
    </source>
</evidence>
<dbReference type="InterPro" id="IPR023188">
    <property type="entry name" value="DPS_DNA-bd_CS"/>
</dbReference>
<evidence type="ECO:0000256" key="1">
    <source>
        <dbReference type="ARBA" id="ARBA00009497"/>
    </source>
</evidence>
<dbReference type="RefSeq" id="WP_181609674.1">
    <property type="nucleotide sequence ID" value="NZ_BAABAM010000006.1"/>
</dbReference>
<dbReference type="InterPro" id="IPR002177">
    <property type="entry name" value="DPS_DNA-bd"/>
</dbReference>
<sequence>MTIISSPLGEAESKLAGEALQGTLVELIDISLVAKQYHWNLVGPRFRSLHLQLDEIVAISRAHADTVAERSVAVGVNPDGRAQTVASVHGPGTGAAGWVADKAVVQGMVRILRASGGRLRERISALSEADPVSQDVLIAVARDLDKQAWMFEAQAADAG</sequence>
<dbReference type="CDD" id="cd01043">
    <property type="entry name" value="DPS"/>
    <property type="match status" value="1"/>
</dbReference>
<feature type="domain" description="Ferritin/DPS" evidence="3">
    <location>
        <begin position="18"/>
        <end position="156"/>
    </location>
</feature>
<protein>
    <submittedName>
        <fullName evidence="4">Starvation-inducible DNA-binding protein</fullName>
    </submittedName>
</protein>
<dbReference type="SUPFAM" id="SSF47240">
    <property type="entry name" value="Ferritin-like"/>
    <property type="match status" value="1"/>
</dbReference>
<dbReference type="PANTHER" id="PTHR42932:SF2">
    <property type="entry name" value="DNA PROTECTION DURING STARVATION PROTEIN 1"/>
    <property type="match status" value="1"/>
</dbReference>
<dbReference type="Gene3D" id="1.20.1260.10">
    <property type="match status" value="1"/>
</dbReference>
<dbReference type="InterPro" id="IPR008331">
    <property type="entry name" value="Ferritin_DPS_dom"/>
</dbReference>
<name>A0A7W0CGU4_9ACTN</name>
<dbReference type="InterPro" id="IPR012347">
    <property type="entry name" value="Ferritin-like"/>
</dbReference>
<dbReference type="EMBL" id="JACDUR010000002">
    <property type="protein sequence ID" value="MBA2890899.1"/>
    <property type="molecule type" value="Genomic_DNA"/>
</dbReference>
<dbReference type="GO" id="GO:0016722">
    <property type="term" value="F:oxidoreductase activity, acting on metal ions"/>
    <property type="evidence" value="ECO:0007669"/>
    <property type="project" value="InterPro"/>
</dbReference>
<dbReference type="GO" id="GO:0008199">
    <property type="term" value="F:ferric iron binding"/>
    <property type="evidence" value="ECO:0007669"/>
    <property type="project" value="InterPro"/>
</dbReference>
<dbReference type="PIRSF" id="PIRSF005900">
    <property type="entry name" value="Dps"/>
    <property type="match status" value="1"/>
</dbReference>
<dbReference type="Pfam" id="PF00210">
    <property type="entry name" value="Ferritin"/>
    <property type="match status" value="1"/>
</dbReference>
<dbReference type="InterPro" id="IPR009078">
    <property type="entry name" value="Ferritin-like_SF"/>
</dbReference>
<evidence type="ECO:0000313" key="5">
    <source>
        <dbReference type="Proteomes" id="UP000530928"/>
    </source>
</evidence>
<comment type="caution">
    <text evidence="4">The sequence shown here is derived from an EMBL/GenBank/DDBJ whole genome shotgun (WGS) entry which is preliminary data.</text>
</comment>